<feature type="region of interest" description="Disordered" evidence="1">
    <location>
        <begin position="338"/>
        <end position="460"/>
    </location>
</feature>
<name>A0ABR3ITW7_9AGAR</name>
<dbReference type="Proteomes" id="UP001556367">
    <property type="component" value="Unassembled WGS sequence"/>
</dbReference>
<feature type="compositionally biased region" description="Polar residues" evidence="1">
    <location>
        <begin position="387"/>
        <end position="417"/>
    </location>
</feature>
<keyword evidence="2" id="KW-0732">Signal</keyword>
<evidence type="ECO:0000256" key="2">
    <source>
        <dbReference type="SAM" id="SignalP"/>
    </source>
</evidence>
<gene>
    <name evidence="3" type="ORF">HGRIS_012896</name>
</gene>
<comment type="caution">
    <text evidence="3">The sequence shown here is derived from an EMBL/GenBank/DDBJ whole genome shotgun (WGS) entry which is preliminary data.</text>
</comment>
<evidence type="ECO:0000256" key="1">
    <source>
        <dbReference type="SAM" id="MobiDB-lite"/>
    </source>
</evidence>
<feature type="compositionally biased region" description="Low complexity" evidence="1">
    <location>
        <begin position="105"/>
        <end position="142"/>
    </location>
</feature>
<evidence type="ECO:0000313" key="3">
    <source>
        <dbReference type="EMBL" id="KAL0946709.1"/>
    </source>
</evidence>
<keyword evidence="4" id="KW-1185">Reference proteome</keyword>
<feature type="region of interest" description="Disordered" evidence="1">
    <location>
        <begin position="103"/>
        <end position="167"/>
    </location>
</feature>
<feature type="compositionally biased region" description="Polar residues" evidence="1">
    <location>
        <begin position="149"/>
        <end position="167"/>
    </location>
</feature>
<feature type="compositionally biased region" description="Polar residues" evidence="1">
    <location>
        <begin position="338"/>
        <end position="370"/>
    </location>
</feature>
<feature type="signal peptide" evidence="2">
    <location>
        <begin position="1"/>
        <end position="23"/>
    </location>
</feature>
<sequence>MPSPSFNFSIALVVLCASTFVQAYRPAHPPYLSLKHRSLLIARADAPPACIGKVGLNSTDGVNGTSSDGFDLGGINATSAGTATASSIIPSATDVALNGTDSTALNGTDTGTLNGTDTTSLNGTDPTANTTTTPVNGTVSDTLPGTPFGDNSTSVDDSSTANGVSSSLNKRIAQSDLPELALKWQELCLLSGGDIFTLDSEDSPCVRLGGFDGITALLADADPCAQQDNADAMIDFAKSRGIRNKAALIKFAVAYRKHPRSAVNMLGVVPSTPYCQKAPKHSELSGVVNGQLDGVDPSVFGGPNSDMVPFGAAGTCPFGETADVSTCSCLPASSTDVAPGLNSTSPVDSTTNTTLPDISANSTDVGTSAPPSVALNGPDAAPVNASLPINGTDATPVATSLPLNGTDATPANASVPVNGTDAAPVAASIPLNGTDTAPSDASLNAPSASGDDTDSASAPS</sequence>
<feature type="compositionally biased region" description="Polar residues" evidence="1">
    <location>
        <begin position="431"/>
        <end position="444"/>
    </location>
</feature>
<evidence type="ECO:0000313" key="4">
    <source>
        <dbReference type="Proteomes" id="UP001556367"/>
    </source>
</evidence>
<reference evidence="4" key="1">
    <citation type="submission" date="2024-06" db="EMBL/GenBank/DDBJ databases">
        <title>Multi-omics analyses provide insights into the biosynthesis of the anticancer antibiotic pleurotin in Hohenbuehelia grisea.</title>
        <authorList>
            <person name="Weaver J.A."/>
            <person name="Alberti F."/>
        </authorList>
    </citation>
    <scope>NUCLEOTIDE SEQUENCE [LARGE SCALE GENOMIC DNA]</scope>
    <source>
        <strain evidence="4">T-177</strain>
    </source>
</reference>
<protein>
    <submittedName>
        <fullName evidence="3">Uncharacterized protein</fullName>
    </submittedName>
</protein>
<proteinExistence type="predicted"/>
<accession>A0ABR3ITW7</accession>
<dbReference type="EMBL" id="JASNQZ010000015">
    <property type="protein sequence ID" value="KAL0946709.1"/>
    <property type="molecule type" value="Genomic_DNA"/>
</dbReference>
<feature type="chain" id="PRO_5047483204" evidence="2">
    <location>
        <begin position="24"/>
        <end position="460"/>
    </location>
</feature>
<feature type="compositionally biased region" description="Low complexity" evidence="1">
    <location>
        <begin position="445"/>
        <end position="460"/>
    </location>
</feature>
<organism evidence="3 4">
    <name type="scientific">Hohenbuehelia grisea</name>
    <dbReference type="NCBI Taxonomy" id="104357"/>
    <lineage>
        <taxon>Eukaryota</taxon>
        <taxon>Fungi</taxon>
        <taxon>Dikarya</taxon>
        <taxon>Basidiomycota</taxon>
        <taxon>Agaricomycotina</taxon>
        <taxon>Agaricomycetes</taxon>
        <taxon>Agaricomycetidae</taxon>
        <taxon>Agaricales</taxon>
        <taxon>Pleurotineae</taxon>
        <taxon>Pleurotaceae</taxon>
        <taxon>Hohenbuehelia</taxon>
    </lineage>
</organism>